<dbReference type="OrthoDB" id="9813820at2"/>
<feature type="chain" id="PRO_5042684531" evidence="1">
    <location>
        <begin position="21"/>
        <end position="185"/>
    </location>
</feature>
<evidence type="ECO:0000313" key="5">
    <source>
        <dbReference type="EMBL" id="EAK5103511.1"/>
    </source>
</evidence>
<dbReference type="GeneID" id="66543834"/>
<feature type="domain" description="Thioredoxin" evidence="2">
    <location>
        <begin position="37"/>
        <end position="185"/>
    </location>
</feature>
<dbReference type="PROSITE" id="PS51352">
    <property type="entry name" value="THIOREDOXIN_2"/>
    <property type="match status" value="1"/>
</dbReference>
<dbReference type="EMBL" id="AACDUL010000001">
    <property type="protein sequence ID" value="EAK1508870.1"/>
    <property type="molecule type" value="Genomic_DNA"/>
</dbReference>
<dbReference type="Proteomes" id="UP000365807">
    <property type="component" value="Unassembled WGS sequence"/>
</dbReference>
<dbReference type="Proteomes" id="UP000352088">
    <property type="component" value="Unassembled WGS sequence"/>
</dbReference>
<evidence type="ECO:0000313" key="9">
    <source>
        <dbReference type="Proteomes" id="UP000365807"/>
    </source>
</evidence>
<proteinExistence type="predicted"/>
<name>A0A1B3X900_CAMCO</name>
<keyword evidence="1" id="KW-0732">Signal</keyword>
<reference evidence="3 8" key="1">
    <citation type="submission" date="2018-05" db="EMBL/GenBank/DDBJ databases">
        <authorList>
            <consortium name="GenomeTrakr network: Whole genome sequencing for foodborne pathogen traceback"/>
        </authorList>
    </citation>
    <scope>NUCLEOTIDE SEQUENCE [LARGE SCALE GENOMIC DNA]</scope>
    <source>
        <strain evidence="3 8">NC_C6016</strain>
    </source>
</reference>
<dbReference type="GO" id="GO:0016491">
    <property type="term" value="F:oxidoreductase activity"/>
    <property type="evidence" value="ECO:0007669"/>
    <property type="project" value="InterPro"/>
</dbReference>
<accession>A0A1B3X900</accession>
<dbReference type="InterPro" id="IPR013766">
    <property type="entry name" value="Thioredoxin_domain"/>
</dbReference>
<dbReference type="KEGG" id="ccof:VC76_05955"/>
<dbReference type="Proteomes" id="UP000409545">
    <property type="component" value="Unassembled WGS sequence"/>
</dbReference>
<reference evidence="6 7" key="2">
    <citation type="submission" date="2018-07" db="EMBL/GenBank/DDBJ databases">
        <authorList>
            <consortium name="NARMS: The National Antimicrobial Resistance Monitoring System"/>
        </authorList>
    </citation>
    <scope>NUCLEOTIDE SEQUENCE [LARGE SCALE GENOMIC DNA]</scope>
    <source>
        <strain evidence="6 7">CVM N17C548</strain>
        <strain evidence="4 9">FSIS11807978</strain>
        <strain evidence="5 10">FSIS1711007</strain>
    </source>
</reference>
<evidence type="ECO:0000313" key="6">
    <source>
        <dbReference type="EMBL" id="EAL6850204.1"/>
    </source>
</evidence>
<dbReference type="CDD" id="cd02966">
    <property type="entry name" value="TlpA_like_family"/>
    <property type="match status" value="1"/>
</dbReference>
<dbReference type="SUPFAM" id="SSF52833">
    <property type="entry name" value="Thioredoxin-like"/>
    <property type="match status" value="1"/>
</dbReference>
<evidence type="ECO:0000313" key="8">
    <source>
        <dbReference type="Proteomes" id="UP000361993"/>
    </source>
</evidence>
<sequence length="185" mass="21040">MKIKKVFTLAILLSFFVACSNDKEKDQSDMNASVQSSLSQSENLRFNLNLIDGNSIFIKKDNENLNFADGDKATLFVFFTTWCSPCIAEIPHLNKLQEKYEEQFNIVGVLLEDKSDEELRAFAQKNQILYKIANGENNYLLAKILGGVNGIPTMFLYDKNSQLINQYLGLIPEEMLEIDIQKAIL</sequence>
<evidence type="ECO:0000313" key="3">
    <source>
        <dbReference type="EMBL" id="EAK1508870.1"/>
    </source>
</evidence>
<dbReference type="GO" id="GO:0016209">
    <property type="term" value="F:antioxidant activity"/>
    <property type="evidence" value="ECO:0007669"/>
    <property type="project" value="InterPro"/>
</dbReference>
<dbReference type="InterPro" id="IPR000866">
    <property type="entry name" value="AhpC/TSA"/>
</dbReference>
<comment type="caution">
    <text evidence="6">The sequence shown here is derived from an EMBL/GenBank/DDBJ whole genome shotgun (WGS) entry which is preliminary data.</text>
</comment>
<dbReference type="RefSeq" id="WP_002777379.1">
    <property type="nucleotide sequence ID" value="NZ_AANHVQ020000008.1"/>
</dbReference>
<dbReference type="Pfam" id="PF00578">
    <property type="entry name" value="AhpC-TSA"/>
    <property type="match status" value="1"/>
</dbReference>
<dbReference type="EMBL" id="AACGFG010000008">
    <property type="protein sequence ID" value="EAK4358544.1"/>
    <property type="molecule type" value="Genomic_DNA"/>
</dbReference>
<organism evidence="6 7">
    <name type="scientific">Campylobacter coli</name>
    <dbReference type="NCBI Taxonomy" id="195"/>
    <lineage>
        <taxon>Bacteria</taxon>
        <taxon>Pseudomonadati</taxon>
        <taxon>Campylobacterota</taxon>
        <taxon>Epsilonproteobacteria</taxon>
        <taxon>Campylobacterales</taxon>
        <taxon>Campylobacteraceae</taxon>
        <taxon>Campylobacter</taxon>
    </lineage>
</organism>
<dbReference type="PANTHER" id="PTHR42852:SF13">
    <property type="entry name" value="PROTEIN DIPZ"/>
    <property type="match status" value="1"/>
</dbReference>
<dbReference type="STRING" id="195.ATE51_01186"/>
<evidence type="ECO:0000313" key="7">
    <source>
        <dbReference type="Proteomes" id="UP000352088"/>
    </source>
</evidence>
<dbReference type="EMBL" id="AACGUZ010000006">
    <property type="protein sequence ID" value="EAK5103511.1"/>
    <property type="molecule type" value="Genomic_DNA"/>
</dbReference>
<dbReference type="Proteomes" id="UP000361993">
    <property type="component" value="Unassembled WGS sequence"/>
</dbReference>
<dbReference type="AlphaFoldDB" id="A0A1B3X900"/>
<dbReference type="InterPro" id="IPR050553">
    <property type="entry name" value="Thioredoxin_ResA/DsbE_sf"/>
</dbReference>
<dbReference type="InterPro" id="IPR036249">
    <property type="entry name" value="Thioredoxin-like_sf"/>
</dbReference>
<dbReference type="PROSITE" id="PS51257">
    <property type="entry name" value="PROKAR_LIPOPROTEIN"/>
    <property type="match status" value="1"/>
</dbReference>
<evidence type="ECO:0000259" key="2">
    <source>
        <dbReference type="PROSITE" id="PS51352"/>
    </source>
</evidence>
<gene>
    <name evidence="5" type="ORF">B9Q54_04430</name>
    <name evidence="4" type="ORF">C6T04_06435</name>
    <name evidence="3" type="ORF">CJD00_01025</name>
    <name evidence="6" type="ORF">DSX26_01815</name>
</gene>
<feature type="signal peptide" evidence="1">
    <location>
        <begin position="1"/>
        <end position="20"/>
    </location>
</feature>
<dbReference type="Gene3D" id="3.40.30.10">
    <property type="entry name" value="Glutaredoxin"/>
    <property type="match status" value="1"/>
</dbReference>
<dbReference type="PANTHER" id="PTHR42852">
    <property type="entry name" value="THIOL:DISULFIDE INTERCHANGE PROTEIN DSBE"/>
    <property type="match status" value="1"/>
</dbReference>
<evidence type="ECO:0000256" key="1">
    <source>
        <dbReference type="SAM" id="SignalP"/>
    </source>
</evidence>
<evidence type="ECO:0000313" key="4">
    <source>
        <dbReference type="EMBL" id="EAK4358544.1"/>
    </source>
</evidence>
<protein>
    <submittedName>
        <fullName evidence="6">TlpA family protein disulfide reductase</fullName>
    </submittedName>
</protein>
<dbReference type="EMBL" id="AACQHW010000001">
    <property type="protein sequence ID" value="EAL6850204.1"/>
    <property type="molecule type" value="Genomic_DNA"/>
</dbReference>
<evidence type="ECO:0000313" key="10">
    <source>
        <dbReference type="Proteomes" id="UP000409545"/>
    </source>
</evidence>